<dbReference type="EMBL" id="JAODUO010000559">
    <property type="protein sequence ID" value="KAK2178137.1"/>
    <property type="molecule type" value="Genomic_DNA"/>
</dbReference>
<evidence type="ECO:0000313" key="2">
    <source>
        <dbReference type="EMBL" id="KAK2178137.1"/>
    </source>
</evidence>
<dbReference type="AlphaFoldDB" id="A0AAD9KV68"/>
<feature type="signal peptide" evidence="1">
    <location>
        <begin position="1"/>
        <end position="23"/>
    </location>
</feature>
<dbReference type="Proteomes" id="UP001209878">
    <property type="component" value="Unassembled WGS sequence"/>
</dbReference>
<feature type="chain" id="PRO_5042194924" evidence="1">
    <location>
        <begin position="24"/>
        <end position="359"/>
    </location>
</feature>
<organism evidence="2 3">
    <name type="scientific">Ridgeia piscesae</name>
    <name type="common">Tubeworm</name>
    <dbReference type="NCBI Taxonomy" id="27915"/>
    <lineage>
        <taxon>Eukaryota</taxon>
        <taxon>Metazoa</taxon>
        <taxon>Spiralia</taxon>
        <taxon>Lophotrochozoa</taxon>
        <taxon>Annelida</taxon>
        <taxon>Polychaeta</taxon>
        <taxon>Sedentaria</taxon>
        <taxon>Canalipalpata</taxon>
        <taxon>Sabellida</taxon>
        <taxon>Siboglinidae</taxon>
        <taxon>Ridgeia</taxon>
    </lineage>
</organism>
<keyword evidence="1" id="KW-0732">Signal</keyword>
<evidence type="ECO:0000313" key="3">
    <source>
        <dbReference type="Proteomes" id="UP001209878"/>
    </source>
</evidence>
<protein>
    <submittedName>
        <fullName evidence="2">Uncharacterized protein</fullName>
    </submittedName>
</protein>
<keyword evidence="3" id="KW-1185">Reference proteome</keyword>
<evidence type="ECO:0000256" key="1">
    <source>
        <dbReference type="SAM" id="SignalP"/>
    </source>
</evidence>
<reference evidence="2" key="1">
    <citation type="journal article" date="2023" name="Mol. Biol. Evol.">
        <title>Third-Generation Sequencing Reveals the Adaptive Role of the Epigenome in Three Deep-Sea Polychaetes.</title>
        <authorList>
            <person name="Perez M."/>
            <person name="Aroh O."/>
            <person name="Sun Y."/>
            <person name="Lan Y."/>
            <person name="Juniper S.K."/>
            <person name="Young C.R."/>
            <person name="Angers B."/>
            <person name="Qian P.Y."/>
        </authorList>
    </citation>
    <scope>NUCLEOTIDE SEQUENCE</scope>
    <source>
        <strain evidence="2">R07B-5</strain>
    </source>
</reference>
<proteinExistence type="predicted"/>
<accession>A0AAD9KV68</accession>
<comment type="caution">
    <text evidence="2">The sequence shown here is derived from an EMBL/GenBank/DDBJ whole genome shotgun (WGS) entry which is preliminary data.</text>
</comment>
<sequence>MYTLATCVFPLQFLSLFLAISVAKEVQLQAGDNLEKPIPVSGAAASARYSEGQKLQDEMENELSELDSKFRQTPALSDDELFKDMFPLTSENFTEKVLKCKDAWIVVIHDGKTSRSWMNMARALRGIVWVGMIDQTTEMEIINILNVTSVGTPNAVVFPYGSAEWKRKKVAAVTTPMEAKAKAVASLPDHTHKLSASALNDFLMTCYMASPSKFPAILLTSETQVPPLTKALAIHFDEYFHFGIMSNPSIEDLKALGLTDHYLDLPVFLVLVNTEMTVAQKGPGTSAAVYDKDAMGEMNYPNMLKFLFATNNMYRHLLLGDNQSDKETVATMSDVLKRQEERFDIKLVADNKGKGKEEL</sequence>
<gene>
    <name evidence="2" type="ORF">NP493_560g01050</name>
</gene>
<name>A0AAD9KV68_RIDPI</name>